<evidence type="ECO:0008006" key="5">
    <source>
        <dbReference type="Google" id="ProtNLM"/>
    </source>
</evidence>
<sequence length="204" mass="23039">MSLVNGTTTEFPISYLVSEVVEYFKEQELLKNKLKQEWIEKIEKDGAENLDDTMLGLSDKVFEQANVETRLERMGFRVGYSLAEKLSKDMPRIPGELESVKFICKEFWNNVFGKQVDNLRTNHQGTYVIQDNKFPLLTSFSEGQQYLSDAILFLALPAGILRGALSNLGIETVVVGSSDGLPVARFNVTVQLVEEEKNEVQPLL</sequence>
<dbReference type="AlphaFoldDB" id="A0A811L9D8"/>
<dbReference type="GO" id="GO:0005801">
    <property type="term" value="C:cis-Golgi network"/>
    <property type="evidence" value="ECO:0007669"/>
    <property type="project" value="TreeGrafter"/>
</dbReference>
<dbReference type="InterPro" id="IPR007194">
    <property type="entry name" value="TRAPP_component"/>
</dbReference>
<organism evidence="3 4">
    <name type="scientific">Bursaphelenchus okinawaensis</name>
    <dbReference type="NCBI Taxonomy" id="465554"/>
    <lineage>
        <taxon>Eukaryota</taxon>
        <taxon>Metazoa</taxon>
        <taxon>Ecdysozoa</taxon>
        <taxon>Nematoda</taxon>
        <taxon>Chromadorea</taxon>
        <taxon>Rhabditida</taxon>
        <taxon>Tylenchina</taxon>
        <taxon>Tylenchomorpha</taxon>
        <taxon>Aphelenchoidea</taxon>
        <taxon>Aphelenchoididae</taxon>
        <taxon>Bursaphelenchus</taxon>
    </lineage>
</organism>
<dbReference type="OrthoDB" id="941624at2759"/>
<reference evidence="3" key="1">
    <citation type="submission" date="2020-09" db="EMBL/GenBank/DDBJ databases">
        <authorList>
            <person name="Kikuchi T."/>
        </authorList>
    </citation>
    <scope>NUCLEOTIDE SEQUENCE</scope>
    <source>
        <strain evidence="3">SH1</strain>
    </source>
</reference>
<dbReference type="InterPro" id="IPR037992">
    <property type="entry name" value="TRAPPC6/Trs33"/>
</dbReference>
<keyword evidence="4" id="KW-1185">Reference proteome</keyword>
<dbReference type="InterPro" id="IPR024096">
    <property type="entry name" value="NO_sig/Golgi_transp_ligand-bd"/>
</dbReference>
<comment type="similarity">
    <text evidence="2">Belongs to the TRAPP small subunits family. BET3 subfamily.</text>
</comment>
<dbReference type="Pfam" id="PF04051">
    <property type="entry name" value="TRAPP"/>
    <property type="match status" value="1"/>
</dbReference>
<evidence type="ECO:0000256" key="2">
    <source>
        <dbReference type="ARBA" id="ARBA00006218"/>
    </source>
</evidence>
<protein>
    <recommendedName>
        <fullName evidence="5">Trafficking protein particle complex subunit 6B</fullName>
    </recommendedName>
</protein>
<dbReference type="GO" id="GO:0030008">
    <property type="term" value="C:TRAPP complex"/>
    <property type="evidence" value="ECO:0007669"/>
    <property type="project" value="TreeGrafter"/>
</dbReference>
<comment type="subcellular location">
    <subcellularLocation>
        <location evidence="1">Golgi apparatus</location>
        <location evidence="1">cis-Golgi network</location>
    </subcellularLocation>
</comment>
<dbReference type="CDD" id="cd14944">
    <property type="entry name" value="TRAPPC6A_Trs33"/>
    <property type="match status" value="1"/>
</dbReference>
<evidence type="ECO:0000313" key="3">
    <source>
        <dbReference type="EMBL" id="CAD5223898.1"/>
    </source>
</evidence>
<name>A0A811L9D8_9BILA</name>
<accession>A0A811L9D8</accession>
<proteinExistence type="inferred from homology"/>
<evidence type="ECO:0000313" key="4">
    <source>
        <dbReference type="Proteomes" id="UP000614601"/>
    </source>
</evidence>
<dbReference type="PANTHER" id="PTHR12817:SF0">
    <property type="entry name" value="GEO08327P1"/>
    <property type="match status" value="1"/>
</dbReference>
<dbReference type="PANTHER" id="PTHR12817">
    <property type="entry name" value="TRAFFICKING PROTEIN PARTICLE COMPLEX SUBUNIT 6B"/>
    <property type="match status" value="1"/>
</dbReference>
<dbReference type="Proteomes" id="UP000783686">
    <property type="component" value="Unassembled WGS sequence"/>
</dbReference>
<dbReference type="EMBL" id="CAJFCW020000005">
    <property type="protein sequence ID" value="CAG9119091.1"/>
    <property type="molecule type" value="Genomic_DNA"/>
</dbReference>
<evidence type="ECO:0000256" key="1">
    <source>
        <dbReference type="ARBA" id="ARBA00004222"/>
    </source>
</evidence>
<dbReference type="GO" id="GO:0006888">
    <property type="term" value="P:endoplasmic reticulum to Golgi vesicle-mediated transport"/>
    <property type="evidence" value="ECO:0007669"/>
    <property type="project" value="TreeGrafter"/>
</dbReference>
<dbReference type="Gene3D" id="3.30.1380.20">
    <property type="entry name" value="Trafficking protein particle complex subunit 3"/>
    <property type="match status" value="1"/>
</dbReference>
<gene>
    <name evidence="3" type="ORF">BOKJ2_LOCUS10668</name>
</gene>
<dbReference type="GO" id="GO:0005802">
    <property type="term" value="C:trans-Golgi network"/>
    <property type="evidence" value="ECO:0007669"/>
    <property type="project" value="TreeGrafter"/>
</dbReference>
<dbReference type="Proteomes" id="UP000614601">
    <property type="component" value="Unassembled WGS sequence"/>
</dbReference>
<dbReference type="SUPFAM" id="SSF111126">
    <property type="entry name" value="Ligand-binding domain in the NO signalling and Golgi transport"/>
    <property type="match status" value="1"/>
</dbReference>
<comment type="caution">
    <text evidence="3">The sequence shown here is derived from an EMBL/GenBank/DDBJ whole genome shotgun (WGS) entry which is preliminary data.</text>
</comment>
<dbReference type="EMBL" id="CAJFDH010000005">
    <property type="protein sequence ID" value="CAD5223898.1"/>
    <property type="molecule type" value="Genomic_DNA"/>
</dbReference>